<evidence type="ECO:0000256" key="13">
    <source>
        <dbReference type="ARBA" id="ARBA00023136"/>
    </source>
</evidence>
<dbReference type="InterPro" id="IPR036396">
    <property type="entry name" value="Cyt_P450_sf"/>
</dbReference>
<dbReference type="GO" id="GO:0006082">
    <property type="term" value="P:organic acid metabolic process"/>
    <property type="evidence" value="ECO:0007669"/>
    <property type="project" value="TreeGrafter"/>
</dbReference>
<keyword evidence="6 14" id="KW-0349">Heme</keyword>
<dbReference type="SUPFAM" id="SSF48264">
    <property type="entry name" value="Cytochrome P450"/>
    <property type="match status" value="4"/>
</dbReference>
<evidence type="ECO:0000256" key="6">
    <source>
        <dbReference type="ARBA" id="ARBA00022617"/>
    </source>
</evidence>
<dbReference type="VEuPathDB" id="VectorBase:LLONM1_008409"/>
<keyword evidence="12" id="KW-0503">Monooxygenase</keyword>
<evidence type="ECO:0000313" key="15">
    <source>
        <dbReference type="EnsemblMetazoa" id="LLOJ005196-PA"/>
    </source>
</evidence>
<dbReference type="VEuPathDB" id="VectorBase:LLONM1_000684"/>
<dbReference type="GO" id="GO:0005789">
    <property type="term" value="C:endoplasmic reticulum membrane"/>
    <property type="evidence" value="ECO:0007669"/>
    <property type="project" value="UniProtKB-SubCell"/>
</dbReference>
<evidence type="ECO:0000256" key="4">
    <source>
        <dbReference type="ARBA" id="ARBA00004406"/>
    </source>
</evidence>
<dbReference type="InterPro" id="IPR017972">
    <property type="entry name" value="Cyt_P450_CS"/>
</dbReference>
<evidence type="ECO:0000256" key="3">
    <source>
        <dbReference type="ARBA" id="ARBA00004174"/>
    </source>
</evidence>
<feature type="binding site" description="axial binding residue" evidence="14">
    <location>
        <position position="831"/>
    </location>
    <ligand>
        <name>heme</name>
        <dbReference type="ChEBI" id="CHEBI:30413"/>
    </ligand>
    <ligandPart>
        <name>Fe</name>
        <dbReference type="ChEBI" id="CHEBI:18248"/>
    </ligandPart>
</feature>
<dbReference type="PANTHER" id="PTHR24300">
    <property type="entry name" value="CYTOCHROME P450 508A4-RELATED"/>
    <property type="match status" value="1"/>
</dbReference>
<keyword evidence="10" id="KW-0560">Oxidoreductase</keyword>
<dbReference type="GO" id="GO:0008395">
    <property type="term" value="F:steroid hydroxylase activity"/>
    <property type="evidence" value="ECO:0007669"/>
    <property type="project" value="TreeGrafter"/>
</dbReference>
<keyword evidence="9" id="KW-0492">Microsome</keyword>
<comment type="subcellular location">
    <subcellularLocation>
        <location evidence="4">Endoplasmic reticulum membrane</location>
        <topology evidence="4">Peripheral membrane protein</topology>
    </subcellularLocation>
    <subcellularLocation>
        <location evidence="3">Microsome membrane</location>
        <topology evidence="3">Peripheral membrane protein</topology>
    </subcellularLocation>
</comment>
<dbReference type="PROSITE" id="PS00086">
    <property type="entry name" value="CYTOCHROME_P450"/>
    <property type="match status" value="1"/>
</dbReference>
<evidence type="ECO:0000256" key="2">
    <source>
        <dbReference type="ARBA" id="ARBA00003690"/>
    </source>
</evidence>
<evidence type="ECO:0000313" key="16">
    <source>
        <dbReference type="Proteomes" id="UP000092461"/>
    </source>
</evidence>
<dbReference type="GO" id="GO:0006805">
    <property type="term" value="P:xenobiotic metabolic process"/>
    <property type="evidence" value="ECO:0007669"/>
    <property type="project" value="TreeGrafter"/>
</dbReference>
<sequence>MASIILIGLTISLILYRIYKYMFYRPKNFPPGPPRLPIFGSYLFLLLLNRKEIHKAVLKLCQWYKSKTIGLYIAGFPTIICNDYEGVKEILNRSEFDGRPDIFLARMRDPNHNRRGIFFIDGGFWKDQRRFALRHLRDYGFGRRFAELEIEVRDELCLFLDILRGGPKYPHEEKIMKNGYVLVPDIFFASMSNAFLKILSGDKFPRSEQGILFETGRAGIRFQRAGDDYGKLLSIIPWIRHFFPEKSDYINLKEGNGGIYKFIKSIVDKHKDTFDESHERNFIDLYIRELKAQEKEGIPNPVFHYEQLILICVDFFFPALTAVPVTIAFLLQRLLHQPEILEKMQKEIDEVVGKGRLPELDDRINLPYVEANVREIMRFETLVPSSIPHRALVDTTLMGYDVPEDCPPRIPIFGSYLLMLLMNRKDLHFAALTLSKWYKSKVIGLYLGGTPTVICHDSEGVKEILNRNEFDGRADIYLARMRDPNHNLRGIFFTEGPFWKNQRRFTLRHLRDYGFGRRFTELEIEVRDEICLFLDILRNGPKYPHEHSMMKNGHVLVPDIFFASSGNAFLKIMSGDKLPREEQGILFETGRRGVQFQAAGDDYGKLLSVIPWIRHIFPDKSDYINLRDGNGGIYDYIKSIIDRHVETFDETHDRNFIDLYIQQIKAQEKEGTENPYFHYEQLILICVDFFFPALTGVPVTLALFFQRLLYQPEILAKMQKEIDEVVGRGRLPSLDDRINLPYVEATVREIMRFETLVPSSIPHKALVDTKLMGYDVPAGSFVVPGLYALHNDPDVWGDPHVFRPERLIGPDGKLSLKLDKSLPFGAGKRLCAGETFARNTLFLMIAALAQNFNIKQAPGVKVPDLKKNYTGIIRMTPQYWLKTGRAGIRFQRAGDDYGKLLSIIPWIRHFFPEKSDYINLKEGNGGIYKFIKSIVDKHKDTFDESHERNFIDLYIRELKTQEKEGIPNPVFHYEQLILICVDFFFPALTAVPVTIAFLLQRLLHQPEILEKMQKEIDEVVGKGRLPELDDRINLPYVEATVREIMRFETLVPSAIPHRALVETTLMGYDVPEGPPRIPIFGSYLLMLLMNRKDLHFAALTLSKWYKSKVIGLYLGGTPTVICHDSEGVKEILNRNEFDGRADIYLARMRDPNHNLRGIFFTEGPFWKNQRRFTLRHLRDYGFGRRFTELEIEVRDEICLFLDILRNGPKYPHEHSMMKNGHVLIPDIFFASSGNAFLKIMSGDKLPREEQGILFETGRRGVQFQAAGDDYGKLLSVIPWIRHIFPDKSDYINLRDGNGGIYDYIKSIIDRHIETFDETHDRNFIDLYIQQIKAQEKEGTENPYFHYEQLILICVDFFFPALTGVPVTLALFFQRLLYQPEILAKMQKEIDEVVGRG</sequence>
<keyword evidence="13" id="KW-0472">Membrane</keyword>
<dbReference type="EnsemblMetazoa" id="LLOJ005196-RA">
    <property type="protein sequence ID" value="LLOJ005196-PA"/>
    <property type="gene ID" value="LLOJ005196"/>
</dbReference>
<dbReference type="GO" id="GO:0016712">
    <property type="term" value="F:oxidoreductase activity, acting on paired donors, with incorporation or reduction of molecular oxygen, reduced flavin or flavoprotein as one donor, and incorporation of one atom of oxygen"/>
    <property type="evidence" value="ECO:0007669"/>
    <property type="project" value="TreeGrafter"/>
</dbReference>
<dbReference type="InterPro" id="IPR002401">
    <property type="entry name" value="Cyt_P450_E_grp-I"/>
</dbReference>
<evidence type="ECO:0000256" key="14">
    <source>
        <dbReference type="PIRSR" id="PIRSR602401-1"/>
    </source>
</evidence>
<dbReference type="Proteomes" id="UP000092461">
    <property type="component" value="Unassembled WGS sequence"/>
</dbReference>
<keyword evidence="16" id="KW-1185">Reference proteome</keyword>
<dbReference type="GO" id="GO:0020037">
    <property type="term" value="F:heme binding"/>
    <property type="evidence" value="ECO:0007669"/>
    <property type="project" value="InterPro"/>
</dbReference>
<evidence type="ECO:0000256" key="10">
    <source>
        <dbReference type="ARBA" id="ARBA00023002"/>
    </source>
</evidence>
<evidence type="ECO:0000256" key="12">
    <source>
        <dbReference type="ARBA" id="ARBA00023033"/>
    </source>
</evidence>
<comment type="similarity">
    <text evidence="5">Belongs to the cytochrome P450 family.</text>
</comment>
<name>A0A1B0CKQ9_LUTLO</name>
<comment type="cofactor">
    <cofactor evidence="1 14">
        <name>heme</name>
        <dbReference type="ChEBI" id="CHEBI:30413"/>
    </cofactor>
</comment>
<dbReference type="EMBL" id="AJWK01016545">
    <property type="status" value="NOT_ANNOTATED_CDS"/>
    <property type="molecule type" value="Genomic_DNA"/>
</dbReference>
<accession>A0A1B0CKQ9</accession>
<dbReference type="PANTHER" id="PTHR24300:SF376">
    <property type="entry name" value="CYTOCHROME P450 15A1"/>
    <property type="match status" value="1"/>
</dbReference>
<proteinExistence type="inferred from homology"/>
<dbReference type="VEuPathDB" id="VectorBase:LLONM1_002777"/>
<dbReference type="Gene3D" id="1.10.630.10">
    <property type="entry name" value="Cytochrome P450"/>
    <property type="match status" value="4"/>
</dbReference>
<keyword evidence="11 14" id="KW-0408">Iron</keyword>
<dbReference type="InterPro" id="IPR001128">
    <property type="entry name" value="Cyt_P450"/>
</dbReference>
<evidence type="ECO:0000256" key="11">
    <source>
        <dbReference type="ARBA" id="ARBA00023004"/>
    </source>
</evidence>
<dbReference type="Pfam" id="PF00067">
    <property type="entry name" value="p450"/>
    <property type="match status" value="3"/>
</dbReference>
<dbReference type="PRINTS" id="PR00385">
    <property type="entry name" value="P450"/>
</dbReference>
<evidence type="ECO:0008006" key="17">
    <source>
        <dbReference type="Google" id="ProtNLM"/>
    </source>
</evidence>
<comment type="function">
    <text evidence="2">May be involved in the metabolism of insect hormones and in the breakdown of synthetic insecticides.</text>
</comment>
<reference evidence="15" key="1">
    <citation type="submission" date="2020-05" db="UniProtKB">
        <authorList>
            <consortium name="EnsemblMetazoa"/>
        </authorList>
    </citation>
    <scope>IDENTIFICATION</scope>
    <source>
        <strain evidence="15">Jacobina</strain>
    </source>
</reference>
<evidence type="ECO:0000256" key="9">
    <source>
        <dbReference type="ARBA" id="ARBA00022848"/>
    </source>
</evidence>
<dbReference type="VEuPathDB" id="VectorBase:LLOJ005196"/>
<dbReference type="InterPro" id="IPR050182">
    <property type="entry name" value="Cytochrome_P450_fam2"/>
</dbReference>
<keyword evidence="7 14" id="KW-0479">Metal-binding</keyword>
<evidence type="ECO:0000256" key="1">
    <source>
        <dbReference type="ARBA" id="ARBA00001971"/>
    </source>
</evidence>
<organism evidence="15 16">
    <name type="scientific">Lutzomyia longipalpis</name>
    <name type="common">Sand fly</name>
    <dbReference type="NCBI Taxonomy" id="7200"/>
    <lineage>
        <taxon>Eukaryota</taxon>
        <taxon>Metazoa</taxon>
        <taxon>Ecdysozoa</taxon>
        <taxon>Arthropoda</taxon>
        <taxon>Hexapoda</taxon>
        <taxon>Insecta</taxon>
        <taxon>Pterygota</taxon>
        <taxon>Neoptera</taxon>
        <taxon>Endopterygota</taxon>
        <taxon>Diptera</taxon>
        <taxon>Nematocera</taxon>
        <taxon>Psychodoidea</taxon>
        <taxon>Psychodidae</taxon>
        <taxon>Lutzomyia</taxon>
        <taxon>Lutzomyia</taxon>
    </lineage>
</organism>
<dbReference type="EMBL" id="AJWK01016546">
    <property type="status" value="NOT_ANNOTATED_CDS"/>
    <property type="molecule type" value="Genomic_DNA"/>
</dbReference>
<dbReference type="FunFam" id="1.10.630.10:FF:000238">
    <property type="entry name" value="Cytochrome P450 2A6"/>
    <property type="match status" value="1"/>
</dbReference>
<evidence type="ECO:0000256" key="5">
    <source>
        <dbReference type="ARBA" id="ARBA00010617"/>
    </source>
</evidence>
<dbReference type="GO" id="GO:0005506">
    <property type="term" value="F:iron ion binding"/>
    <property type="evidence" value="ECO:0007669"/>
    <property type="project" value="InterPro"/>
</dbReference>
<keyword evidence="8" id="KW-0256">Endoplasmic reticulum</keyword>
<evidence type="ECO:0000256" key="8">
    <source>
        <dbReference type="ARBA" id="ARBA00022824"/>
    </source>
</evidence>
<evidence type="ECO:0000256" key="7">
    <source>
        <dbReference type="ARBA" id="ARBA00022723"/>
    </source>
</evidence>
<dbReference type="PRINTS" id="PR00463">
    <property type="entry name" value="EP450I"/>
</dbReference>
<protein>
    <recommendedName>
        <fullName evidence="17">Cytochrome</fullName>
    </recommendedName>
</protein>